<comment type="caution">
    <text evidence="1">The sequence shown here is derived from an EMBL/GenBank/DDBJ whole genome shotgun (WGS) entry which is preliminary data.</text>
</comment>
<dbReference type="Proteomes" id="UP000275048">
    <property type="component" value="Unassembled WGS sequence"/>
</dbReference>
<dbReference type="AlphaFoldDB" id="A0A3M8A3G1"/>
<evidence type="ECO:0000313" key="2">
    <source>
        <dbReference type="Proteomes" id="UP000275048"/>
    </source>
</evidence>
<dbReference type="OrthoDB" id="3210767at2"/>
<protein>
    <submittedName>
        <fullName evidence="1">Peroxide stress protein YaaA</fullName>
    </submittedName>
</protein>
<sequence length="253" mass="26943">MLLLLPPSETKRDGGDGGPVVLGDLAFPSLGDARAEVIEATVALAADPDAAMRALKLGSRQSAEVARNRTLLESPTMPALDRYTGVLYDALDAASLDGPAREYAARTVAVHSALFGLVGALDRIPAYRLSHDSRLPGVRLKARWRGPVGGELAGRGDLIVDLRSEGYVDLGPSPRRENSVFVRIVAVDDAGRRRALNHFNKRTKGLFTRSLLEQRPALSTTADLLEWAAGAGYRLEAGSVPRGAADELELVAA</sequence>
<dbReference type="PANTHER" id="PTHR30283">
    <property type="entry name" value="PEROXIDE STRESS RESPONSE PROTEIN YAAA"/>
    <property type="match status" value="1"/>
</dbReference>
<proteinExistence type="predicted"/>
<dbReference type="RefSeq" id="WP_122937980.1">
    <property type="nucleotide sequence ID" value="NZ_JBHSNT010000001.1"/>
</dbReference>
<dbReference type="InterPro" id="IPR005583">
    <property type="entry name" value="YaaA"/>
</dbReference>
<gene>
    <name evidence="1" type="ORF">EDM22_15450</name>
</gene>
<dbReference type="GO" id="GO:0005829">
    <property type="term" value="C:cytosol"/>
    <property type="evidence" value="ECO:0007669"/>
    <property type="project" value="TreeGrafter"/>
</dbReference>
<organism evidence="1 2">
    <name type="scientific">Agromyces tardus</name>
    <dbReference type="NCBI Taxonomy" id="2583849"/>
    <lineage>
        <taxon>Bacteria</taxon>
        <taxon>Bacillati</taxon>
        <taxon>Actinomycetota</taxon>
        <taxon>Actinomycetes</taxon>
        <taxon>Micrococcales</taxon>
        <taxon>Microbacteriaceae</taxon>
        <taxon>Agromyces</taxon>
    </lineage>
</organism>
<dbReference type="GO" id="GO:0033194">
    <property type="term" value="P:response to hydroperoxide"/>
    <property type="evidence" value="ECO:0007669"/>
    <property type="project" value="TreeGrafter"/>
</dbReference>
<keyword evidence="2" id="KW-1185">Reference proteome</keyword>
<name>A0A3M8A3G1_9MICO</name>
<accession>A0A3M8A3G1</accession>
<dbReference type="PANTHER" id="PTHR30283:SF4">
    <property type="entry name" value="PEROXIDE STRESS RESISTANCE PROTEIN YAAA"/>
    <property type="match status" value="1"/>
</dbReference>
<reference evidence="1 2" key="1">
    <citation type="submission" date="2018-10" db="EMBL/GenBank/DDBJ databases">
        <title>Isolation, diversity and antibacterial activity of antinobacteria from the wheat rhizosphere soil.</title>
        <authorList>
            <person name="Sun T."/>
        </authorList>
    </citation>
    <scope>NUCLEOTIDE SEQUENCE [LARGE SCALE GENOMIC DNA]</scope>
    <source>
        <strain evidence="1 2">SJ-23</strain>
    </source>
</reference>
<dbReference type="Pfam" id="PF03883">
    <property type="entry name" value="H2O2_YaaD"/>
    <property type="match status" value="1"/>
</dbReference>
<evidence type="ECO:0000313" key="1">
    <source>
        <dbReference type="EMBL" id="RNB45758.1"/>
    </source>
</evidence>
<dbReference type="EMBL" id="RHHB01000042">
    <property type="protein sequence ID" value="RNB45758.1"/>
    <property type="molecule type" value="Genomic_DNA"/>
</dbReference>